<gene>
    <name evidence="1" type="ORF">PTTG_29300</name>
</gene>
<protein>
    <submittedName>
        <fullName evidence="1 2">Uncharacterized protein</fullName>
    </submittedName>
</protein>
<evidence type="ECO:0000313" key="2">
    <source>
        <dbReference type="EnsemblFungi" id="PTTG_29300-t43_1-p1"/>
    </source>
</evidence>
<dbReference type="OrthoDB" id="10330383at2759"/>
<organism evidence="1">
    <name type="scientific">Puccinia triticina (isolate 1-1 / race 1 (BBBD))</name>
    <name type="common">Brown leaf rust fungus</name>
    <dbReference type="NCBI Taxonomy" id="630390"/>
    <lineage>
        <taxon>Eukaryota</taxon>
        <taxon>Fungi</taxon>
        <taxon>Dikarya</taxon>
        <taxon>Basidiomycota</taxon>
        <taxon>Pucciniomycotina</taxon>
        <taxon>Pucciniomycetes</taxon>
        <taxon>Pucciniales</taxon>
        <taxon>Pucciniaceae</taxon>
        <taxon>Puccinia</taxon>
    </lineage>
</organism>
<evidence type="ECO:0000313" key="3">
    <source>
        <dbReference type="Proteomes" id="UP000005240"/>
    </source>
</evidence>
<keyword evidence="3" id="KW-1185">Reference proteome</keyword>
<name>A0A180G4Z9_PUCT1</name>
<sequence>MPSTFSFNQTQLHWIKAMQERIDRVVDGIELPPDREPAPVDIQENWSRDWKNWNHCFHLQCKLDADAFDHKIPHWAIPNVKATWMARRNRFGRGPVEFAKDATTDVAPGSSE</sequence>
<evidence type="ECO:0000313" key="1">
    <source>
        <dbReference type="EMBL" id="OAV87741.1"/>
    </source>
</evidence>
<reference evidence="2" key="4">
    <citation type="submission" date="2025-05" db="UniProtKB">
        <authorList>
            <consortium name="EnsemblFungi"/>
        </authorList>
    </citation>
    <scope>IDENTIFICATION</scope>
    <source>
        <strain evidence="2">isolate 1-1 / race 1 (BBBD)</strain>
    </source>
</reference>
<reference evidence="1" key="1">
    <citation type="submission" date="2009-11" db="EMBL/GenBank/DDBJ databases">
        <authorList>
            <consortium name="The Broad Institute Genome Sequencing Platform"/>
            <person name="Ward D."/>
            <person name="Feldgarden M."/>
            <person name="Earl A."/>
            <person name="Young S.K."/>
            <person name="Zeng Q."/>
            <person name="Koehrsen M."/>
            <person name="Alvarado L."/>
            <person name="Berlin A."/>
            <person name="Bochicchio J."/>
            <person name="Borenstein D."/>
            <person name="Chapman S.B."/>
            <person name="Chen Z."/>
            <person name="Engels R."/>
            <person name="Freedman E."/>
            <person name="Gellesch M."/>
            <person name="Goldberg J."/>
            <person name="Griggs A."/>
            <person name="Gujja S."/>
            <person name="Heilman E."/>
            <person name="Heiman D."/>
            <person name="Hepburn T."/>
            <person name="Howarth C."/>
            <person name="Jen D."/>
            <person name="Larson L."/>
            <person name="Lewis B."/>
            <person name="Mehta T."/>
            <person name="Park D."/>
            <person name="Pearson M."/>
            <person name="Roberts A."/>
            <person name="Saif S."/>
            <person name="Shea T."/>
            <person name="Shenoy N."/>
            <person name="Sisk P."/>
            <person name="Stolte C."/>
            <person name="Sykes S."/>
            <person name="Thomson T."/>
            <person name="Walk T."/>
            <person name="White J."/>
            <person name="Yandava C."/>
            <person name="Izard J."/>
            <person name="Baranova O.V."/>
            <person name="Blanton J.M."/>
            <person name="Tanner A.C."/>
            <person name="Dewhirst F.E."/>
            <person name="Haas B."/>
            <person name="Nusbaum C."/>
            <person name="Birren B."/>
        </authorList>
    </citation>
    <scope>NUCLEOTIDE SEQUENCE [LARGE SCALE GENOMIC DNA]</scope>
    <source>
        <strain evidence="1">1-1 BBBD Race 1</strain>
    </source>
</reference>
<reference evidence="1" key="2">
    <citation type="submission" date="2016-05" db="EMBL/GenBank/DDBJ databases">
        <title>Comparative analysis highlights variable genome content of wheat rusts and divergence of the mating loci.</title>
        <authorList>
            <person name="Cuomo C.A."/>
            <person name="Bakkeren G."/>
            <person name="Szabo L."/>
            <person name="Khalil H."/>
            <person name="Joly D."/>
            <person name="Goldberg J."/>
            <person name="Young S."/>
            <person name="Zeng Q."/>
            <person name="Fellers J."/>
        </authorList>
    </citation>
    <scope>NUCLEOTIDE SEQUENCE [LARGE SCALE GENOMIC DNA]</scope>
    <source>
        <strain evidence="1">1-1 BBBD Race 1</strain>
    </source>
</reference>
<reference evidence="2 3" key="3">
    <citation type="journal article" date="2017" name="G3 (Bethesda)">
        <title>Comparative analysis highlights variable genome content of wheat rusts and divergence of the mating loci.</title>
        <authorList>
            <person name="Cuomo C.A."/>
            <person name="Bakkeren G."/>
            <person name="Khalil H.B."/>
            <person name="Panwar V."/>
            <person name="Joly D."/>
            <person name="Linning R."/>
            <person name="Sakthikumar S."/>
            <person name="Song X."/>
            <person name="Adiconis X."/>
            <person name="Fan L."/>
            <person name="Goldberg J.M."/>
            <person name="Levin J.Z."/>
            <person name="Young S."/>
            <person name="Zeng Q."/>
            <person name="Anikster Y."/>
            <person name="Bruce M."/>
            <person name="Wang M."/>
            <person name="Yin C."/>
            <person name="McCallum B."/>
            <person name="Szabo L.J."/>
            <person name="Hulbert S."/>
            <person name="Chen X."/>
            <person name="Fellers J.P."/>
        </authorList>
    </citation>
    <scope>NUCLEOTIDE SEQUENCE</scope>
    <source>
        <strain evidence="2">isolate 1-1 / race 1 (BBBD)</strain>
        <strain evidence="3">Isolate 1-1 / race 1 (BBBD)</strain>
    </source>
</reference>
<dbReference type="VEuPathDB" id="FungiDB:PTTG_29300"/>
<dbReference type="Proteomes" id="UP000005240">
    <property type="component" value="Unassembled WGS sequence"/>
</dbReference>
<dbReference type="EnsemblFungi" id="PTTG_29300-t43_1">
    <property type="protein sequence ID" value="PTTG_29300-t43_1-p1"/>
    <property type="gene ID" value="PTTG_29300"/>
</dbReference>
<proteinExistence type="predicted"/>
<dbReference type="EMBL" id="ADAS02000293">
    <property type="protein sequence ID" value="OAV87741.1"/>
    <property type="molecule type" value="Genomic_DNA"/>
</dbReference>
<accession>A0A180G4Z9</accession>
<dbReference type="AlphaFoldDB" id="A0A180G4Z9"/>